<organism evidence="1 2">
    <name type="scientific">Sus scrofa</name>
    <name type="common">Pig</name>
    <dbReference type="NCBI Taxonomy" id="9823"/>
    <lineage>
        <taxon>Eukaryota</taxon>
        <taxon>Metazoa</taxon>
        <taxon>Chordata</taxon>
        <taxon>Craniata</taxon>
        <taxon>Vertebrata</taxon>
        <taxon>Euteleostomi</taxon>
        <taxon>Mammalia</taxon>
        <taxon>Eutheria</taxon>
        <taxon>Laurasiatheria</taxon>
        <taxon>Artiodactyla</taxon>
        <taxon>Suina</taxon>
        <taxon>Suidae</taxon>
        <taxon>Sus</taxon>
    </lineage>
</organism>
<dbReference type="AlphaFoldDB" id="A0A8D1NM15"/>
<dbReference type="Proteomes" id="UP000694571">
    <property type="component" value="Unplaced"/>
</dbReference>
<proteinExistence type="predicted"/>
<evidence type="ECO:0000313" key="1">
    <source>
        <dbReference type="Ensembl" id="ENSSSCP00050039781.1"/>
    </source>
</evidence>
<name>A0A8D1NM15_PIG</name>
<reference evidence="1" key="1">
    <citation type="submission" date="2025-05" db="UniProtKB">
        <authorList>
            <consortium name="Ensembl"/>
        </authorList>
    </citation>
    <scope>IDENTIFICATION</scope>
</reference>
<dbReference type="Proteomes" id="UP000694720">
    <property type="component" value="Unplaced"/>
</dbReference>
<gene>
    <name evidence="1" type="primary">TXNDC9</name>
</gene>
<accession>A0A8D1NM15</accession>
<dbReference type="Ensembl" id="ENSSSCT00035019867.1">
    <property type="protein sequence ID" value="ENSSSCP00035007102.1"/>
    <property type="gene ID" value="ENSSSCG00035015575.1"/>
</dbReference>
<evidence type="ECO:0000313" key="2">
    <source>
        <dbReference type="Proteomes" id="UP000694571"/>
    </source>
</evidence>
<protein>
    <submittedName>
        <fullName evidence="1">Thioredoxin domain containing 9</fullName>
    </submittedName>
</protein>
<sequence length="94" mass="11189">MEANASVDMFSKVLENQLLQTTKLVEEHLDSEIQKLDQMDEDELERLKEKRLEALRKAQQQKQWEFNGTTISEPEEIWNKLHKAGKENYSRKEI</sequence>
<dbReference type="Ensembl" id="ENSSSCT00015033524.1">
    <property type="protein sequence ID" value="ENSSSCP00015013327.1"/>
    <property type="gene ID" value="ENSSSCG00015025241.1"/>
</dbReference>
<dbReference type="Proteomes" id="UP000694726">
    <property type="component" value="Unplaced"/>
</dbReference>
<dbReference type="Ensembl" id="ENSSSCT00050092336.1">
    <property type="protein sequence ID" value="ENSSSCP00050039781.1"/>
    <property type="gene ID" value="ENSSSCG00050067690.1"/>
</dbReference>